<dbReference type="Pfam" id="PF01609">
    <property type="entry name" value="DDE_Tnp_1"/>
    <property type="match status" value="1"/>
</dbReference>
<dbReference type="NCBIfam" id="NF033580">
    <property type="entry name" value="transpos_IS5_3"/>
    <property type="match status" value="1"/>
</dbReference>
<organism evidence="3 4">
    <name type="scientific">Lichenicola cladoniae</name>
    <dbReference type="NCBI Taxonomy" id="1484109"/>
    <lineage>
        <taxon>Bacteria</taxon>
        <taxon>Pseudomonadati</taxon>
        <taxon>Pseudomonadota</taxon>
        <taxon>Alphaproteobacteria</taxon>
        <taxon>Acetobacterales</taxon>
        <taxon>Acetobacteraceae</taxon>
        <taxon>Lichenicola</taxon>
    </lineage>
</organism>
<keyword evidence="4" id="KW-1185">Reference proteome</keyword>
<dbReference type="PANTHER" id="PTHR46637:SF1">
    <property type="entry name" value="BLL5188 PROTEIN"/>
    <property type="match status" value="1"/>
</dbReference>
<evidence type="ECO:0000259" key="2">
    <source>
        <dbReference type="Pfam" id="PF13340"/>
    </source>
</evidence>
<accession>A0A6M8HXU0</accession>
<dbReference type="GO" id="GO:0006313">
    <property type="term" value="P:DNA transposition"/>
    <property type="evidence" value="ECO:0007669"/>
    <property type="project" value="InterPro"/>
</dbReference>
<dbReference type="RefSeq" id="WP_171837688.1">
    <property type="nucleotide sequence ID" value="NZ_CP053709.1"/>
</dbReference>
<evidence type="ECO:0000313" key="4">
    <source>
        <dbReference type="Proteomes" id="UP000500767"/>
    </source>
</evidence>
<feature type="domain" description="Insertion element IS402-like" evidence="2">
    <location>
        <begin position="7"/>
        <end position="78"/>
    </location>
</feature>
<sequence length="251" mass="27904">MAGEFWLNERQWKRLQRLLPRKSRGIPRVDDRRVISGIVHVMKSGGRWVDAPAIYGPRKTLYNRFVRWGAAGIWQKLFQELAAAGGPPAELLLDSTHVKAHRCAAGGKGGGKNQAIGISRGGPTTKIHALTDGLGRPVAFSFTGAQAADCRAAEVLLQDLPRKALVMADRAYDTNAVRQQIETQGAVPNIPPRSTRIWKSCFSPVLYRGRNAIERMFCRLKDYRRIATRYDKLATNFASAVYLAAAVSYWL</sequence>
<dbReference type="GO" id="GO:0004803">
    <property type="term" value="F:transposase activity"/>
    <property type="evidence" value="ECO:0007669"/>
    <property type="project" value="InterPro"/>
</dbReference>
<dbReference type="InterPro" id="IPR002559">
    <property type="entry name" value="Transposase_11"/>
</dbReference>
<dbReference type="InterPro" id="IPR052909">
    <property type="entry name" value="Transposase_6_like"/>
</dbReference>
<dbReference type="PANTHER" id="PTHR46637">
    <property type="entry name" value="TIS1421-TRANSPOSASE PROTEIN A"/>
    <property type="match status" value="1"/>
</dbReference>
<evidence type="ECO:0000313" key="3">
    <source>
        <dbReference type="EMBL" id="QKE93005.1"/>
    </source>
</evidence>
<evidence type="ECO:0000259" key="1">
    <source>
        <dbReference type="Pfam" id="PF01609"/>
    </source>
</evidence>
<dbReference type="InterPro" id="IPR025161">
    <property type="entry name" value="IS402-like_dom"/>
</dbReference>
<dbReference type="KEGG" id="lck:HN018_22625"/>
<dbReference type="Pfam" id="PF13340">
    <property type="entry name" value="DUF4096"/>
    <property type="match status" value="1"/>
</dbReference>
<dbReference type="AlphaFoldDB" id="A0A6M8HXU0"/>
<gene>
    <name evidence="3" type="ORF">HN018_22625</name>
</gene>
<dbReference type="Proteomes" id="UP000500767">
    <property type="component" value="Plasmid unnamed1"/>
</dbReference>
<reference evidence="3 4" key="1">
    <citation type="journal article" date="2014" name="World J. Microbiol. Biotechnol.">
        <title>Biodiversity and physiological characteristics of Antarctic and Arctic lichens-associated bacteria.</title>
        <authorList>
            <person name="Lee Y.M."/>
            <person name="Kim E.H."/>
            <person name="Lee H.K."/>
            <person name="Hong S.G."/>
        </authorList>
    </citation>
    <scope>NUCLEOTIDE SEQUENCE [LARGE SCALE GENOMIC DNA]</scope>
    <source>
        <strain evidence="3 4">PAMC 26569</strain>
        <plasmid evidence="3">unnamed1</plasmid>
    </source>
</reference>
<dbReference type="GO" id="GO:0003677">
    <property type="term" value="F:DNA binding"/>
    <property type="evidence" value="ECO:0007669"/>
    <property type="project" value="InterPro"/>
</dbReference>
<keyword evidence="3" id="KW-0614">Plasmid</keyword>
<proteinExistence type="predicted"/>
<protein>
    <submittedName>
        <fullName evidence="3">IS5 family transposase</fullName>
    </submittedName>
</protein>
<geneLocation type="plasmid" evidence="3 4">
    <name>unnamed1</name>
</geneLocation>
<dbReference type="EMBL" id="CP053709">
    <property type="protein sequence ID" value="QKE93005.1"/>
    <property type="molecule type" value="Genomic_DNA"/>
</dbReference>
<feature type="domain" description="Transposase IS4-like" evidence="1">
    <location>
        <begin position="90"/>
        <end position="246"/>
    </location>
</feature>
<name>A0A6M8HXU0_9PROT</name>